<evidence type="ECO:0000256" key="1">
    <source>
        <dbReference type="ARBA" id="ARBA00022729"/>
    </source>
</evidence>
<protein>
    <submittedName>
        <fullName evidence="4">Zymogen granule membrane glycoprotein</fullName>
    </submittedName>
</protein>
<dbReference type="CDD" id="cd00603">
    <property type="entry name" value="IPT_PCSR"/>
    <property type="match status" value="10"/>
</dbReference>
<feature type="domain" description="IPT/TIG" evidence="3">
    <location>
        <begin position="2810"/>
        <end position="2908"/>
    </location>
</feature>
<feature type="domain" description="IPT/TIG" evidence="3">
    <location>
        <begin position="2076"/>
        <end position="2153"/>
    </location>
</feature>
<feature type="domain" description="IPT/TIG" evidence="3">
    <location>
        <begin position="1673"/>
        <end position="1753"/>
    </location>
</feature>
<feature type="domain" description="IPT/TIG" evidence="3">
    <location>
        <begin position="2633"/>
        <end position="2716"/>
    </location>
</feature>
<feature type="domain" description="IPT/TIG" evidence="3">
    <location>
        <begin position="1995"/>
        <end position="2075"/>
    </location>
</feature>
<feature type="domain" description="IPT/TIG" evidence="3">
    <location>
        <begin position="2237"/>
        <end position="2314"/>
    </location>
</feature>
<dbReference type="CDD" id="cd00102">
    <property type="entry name" value="IPT"/>
    <property type="match status" value="1"/>
</dbReference>
<feature type="domain" description="IPT/TIG" evidence="3">
    <location>
        <begin position="2544"/>
        <end position="2632"/>
    </location>
</feature>
<dbReference type="SUPFAM" id="SSF81296">
    <property type="entry name" value="E set domains"/>
    <property type="match status" value="16"/>
</dbReference>
<dbReference type="PANTHER" id="PTHR46769:SF2">
    <property type="entry name" value="FIBROCYSTIN-L ISOFORM 2 PRECURSOR-RELATED"/>
    <property type="match status" value="1"/>
</dbReference>
<dbReference type="Proteomes" id="UP001141327">
    <property type="component" value="Unassembled WGS sequence"/>
</dbReference>
<dbReference type="PANTHER" id="PTHR46769">
    <property type="entry name" value="POLYCYSTIC KIDNEY AND HEPATIC DISEASE 1 (AUTOSOMAL RECESSIVE)-LIKE 1"/>
    <property type="match status" value="1"/>
</dbReference>
<proteinExistence type="predicted"/>
<name>A0ABQ8UT05_9EUKA</name>
<evidence type="ECO:0000313" key="5">
    <source>
        <dbReference type="Proteomes" id="UP001141327"/>
    </source>
</evidence>
<dbReference type="InterPro" id="IPR052387">
    <property type="entry name" value="Fibrocystin"/>
</dbReference>
<gene>
    <name evidence="4" type="ORF">PAPYR_1452</name>
</gene>
<dbReference type="InterPro" id="IPR014756">
    <property type="entry name" value="Ig_E-set"/>
</dbReference>
<feature type="domain" description="IPT/TIG" evidence="3">
    <location>
        <begin position="2317"/>
        <end position="2403"/>
    </location>
</feature>
<dbReference type="Pfam" id="PF18888">
    <property type="entry name" value="DUF5650"/>
    <property type="match status" value="5"/>
</dbReference>
<dbReference type="InterPro" id="IPR013783">
    <property type="entry name" value="Ig-like_fold"/>
</dbReference>
<dbReference type="SMART" id="SM00429">
    <property type="entry name" value="IPT"/>
    <property type="match status" value="16"/>
</dbReference>
<dbReference type="InterPro" id="IPR002909">
    <property type="entry name" value="IPT_dom"/>
</dbReference>
<dbReference type="InterPro" id="IPR043710">
    <property type="entry name" value="DUF5650"/>
</dbReference>
<accession>A0ABQ8UT05</accession>
<sequence>MSSSHPNAIPNSLSPPPGALLYEFQWTMSEAPLRLACLTPVYVSFRNSLCALSFGSLAQGHELEVGEEYCLPTPVTLHLGASDSVVASAEPAGVHFRGTLRYRGSAAACDPDQFNSNSPKAQQAAWERLRRFTTTGSNGMANADPAVVPLLGQFRLPDDSLGSNLFLGWMTDTILAVGDHNSYGNQGRIGFYDFAKNGSLVGELRSSTTGGAFRSTKYKKATALHPPIVQMPEWNGNRGALMILPYDCAIGQVTVSATVAATGKKYSDLFGDEVYFLSNGDVLVMDNEYQGDAGSTSDAGLVRHCKGQPGSCIGVSSSCPFRLLWDGERGGGDGGAGGMARPLHTVQFFISPLRSNSLVGSVYDSRIGWDSPPDSPTITELPDGNYLVRSPHFAPTPSSSSDAGAVTGRRGCEGSFNGFYVVYSSTWYSSRGFVAVGNSTTCWPSVGTTAGDMIGTVTPLDPTGTSANIIFFDNGNFLMFASTWKNVATSAASAGAVSFFNPSAGIIPVGAVSETTALIGTVAYDWVGNYFLYLPTTGNYVLYRSGSSSPKSNGWVHWCSGTTGCVGKRNEVAQLQGGPTTSTNFICSTLTRLANDNFVVSSPRWSDGSTTAAGFAMLCSGTSGCPSTVSAATALIGSGANQKLGNSVTGLPDGSYVVTSQPAVTHCPPTGCNGTSPTSDSLTGFGIAENTFITALSTGEYVVSCPLCTVGGVTGGGFVARCGADGSGCKGHAISAQTGLVGTAGDGSMGNHVAEVANASLVVSYEGFDGGKGGVFWFSATDPVIGTVSAAMGLTGDSTDQKIGAGGIYVTPNKDYVSYASTTRILTWCPGATGCRGVTVSTANSVTGLPEATQEPTLKARAAGDYILTDSQDAAWLIWGPKSGPFQSGPYGETTALTGIGSAGSISLVDLPNNAFLIGDMTTLDSKGAFTWCSGTSPCVGTVSATRSLTGELANDMVRLDRRPTFLGSSPFDRRKGLLTCPNTQHAPFAHAPLQVGDPYQVTLSQEAVPAHYIVRWWRSDNSASSVTVCPTAGGCVGVVTDPAVSLVGTATQPFQNDYAPWLWFLPNGPFRPFGDLPSSPPIVVSTSCITNTSFCFDVVIARCLLQGNLLVRAAGEPGGASQGQSFFMCVPGPNCNGTLSASNTFHGDYFTSIFMPPVGSAQYNASSYYAAIASAAGGLGAVRLCSGVSFDCAGDFTAANAAVGSAEHTGFGAIVVPDVNGIWVRHQDASYSYVPFVNGTLPTGPVVTQANWQSGSSSSVVLDLTSTPLGPIYANGDLGTVSIGLNQQYHNHFEALYAESAEDEVILRLWVDEPVQMIGWAASMEVVDPSSGNVTQTLVFNESGRARVQSCTECTFAAGVYPGSQLYRAQIKLTPAVFFTVPNWDTMLDFHPAPTAQVTPTSCTITGTCTVHINVSGPGAVAPYRVTLDGEECTVQGDSTATDVHVTLPTGKSIGSYSLKVTSAGGRFAVLSFEYTPANPVISGVTPACPAHGCAITITGTAFSQPTVRMDGVAMTCPTVTSTSITCQAPATSVAEGHTITVTNSNGLAVTASYAYNIPHPTISGVSPQVEATGGDITITGSGFLEPVVTIGGACCAVVSSTATQIVCTAPQAPAEHCNLTVISAGGYAAFGTYTYIGPHGAQPPPHAFGRPLNDYIALTIPVHVWPFAVHRPTVTGASPACGPLGCQITVQGSDFHGPTVTIDGVACPLVGNATATSLTCTAPASTREATNLTVIDAGGFAASIGYQYSFPHPTISGVSPQVEATGGDITITGSGFLGPVVTIGGAACAVVSSTATQIVCTAPQAPAEHCNLTVISTGGYAAFGTYTYRVHRPTVTGASPACGPLGCQITVQGSDFYGPTVTIDGVACPLVGSATATSLTCTAPASTREATNLTVIDAGGFAASIGYQYSFPHPVISGVSPQVEATGGDIIITGSGFLEPMVTIGGASCAVVSSTATQIVCTAPQAPAEHCNLTVISTGGYAAFGTYTYRVHRPTVTGASPACGPLGCQITVQGSDFHGPTVTIDGVACPLVGSATATSLTCTAPASTREATNLTVIDAGGFAASIGYQYSFPHPTISGVSPQVETTGGDITITGSGFLEPVVTIGGAACAVVSSTATQIVCTAPQAPAEHCNLTVISAGGYAAFGTYTYRVHRPTVTGASPACGPLGCQITVQGSDFHGPTVTIDGVACPLVGSPTATSLTCTAPASTREATNLTVIDAGGFAASIGYQYSFPHPTISGISPSCALAGCDVTIAGSDFLNPTVTLAGATLTCSSSTATEIHCPVPASTTEFANLTVVDLGGYACSATYTYQVTQPVLTGCTPAFCPAATGCLLSLSGSAFEQPAVSLGTGAAAVSCTLVSASATAILAQCPPSTFHGAQPVTVTNAGGRQASRPVTVQGQPPCGTANTRHRTLAWWPVEDVFLSFSCSSSPLSPCAFPSSSPPGLTPTFASVTPAVGPAVRVAPFPVTITGANFWAADGGATCPTVTIGGVACAVTACTATSIGCTLGAGSRAAGAADVVVTNPDQVTGTLLGAYTFQDVAPTLTGLVGAAAGPLAGGNTVTLAGTGLRAGAQVTVGGRACTGLSLQAGGTRASCTVPAGDAAGLVDVVLTNSDLTTASLPAAYAYQGVSPVVSLVWPVSGPTSGSTGLTLTGSGFRAGATVLLGGLPCTAVVVHNATTITCTSPPGAEAKVNVTVTNTDLTSAVLVQGFEYTPVGSPVYPPVFISVSPATGKATTSTLVTIMCSNVRAGVTVTVGGRSCTGLTLTGSRIRCTVPAGGTVGPADVTLRNSDGISTTSVGAFTFTGTTPAVTGVSPTSLTAASGPTTITVTGSDFRAGCTVKVGSLPCTGIVIAADGKSLQCTVNAASMMTAMATNDGEIPLGPMDIVVTNIDGSSATLVSSFYYQAEAPTLSGVSPRRGSFKAATRVTLTGTHLRANATVLVGGQACLEVEVLTSETVRAYVPPPPEGTPTGADWVTDVQLLNYDMTSATLQDAFTYLAATATSDEDYLTVGGVSGGSIALFVVGALMLAGGLVAILIIALVVRRRRRSNSNEREQGCDLFRSNVLFSSSEARHWSCLVGLVSTFGFFDAEHSTEGRLAA</sequence>
<feature type="domain" description="IPT/TIG" evidence="3">
    <location>
        <begin position="2724"/>
        <end position="2807"/>
    </location>
</feature>
<evidence type="ECO:0000256" key="2">
    <source>
        <dbReference type="SAM" id="Phobius"/>
    </source>
</evidence>
<feature type="domain" description="IPT/TIG" evidence="3">
    <location>
        <begin position="1754"/>
        <end position="1831"/>
    </location>
</feature>
<feature type="transmembrane region" description="Helical" evidence="2">
    <location>
        <begin position="3022"/>
        <end position="3046"/>
    </location>
</feature>
<feature type="domain" description="IPT/TIG" evidence="3">
    <location>
        <begin position="1561"/>
        <end position="1638"/>
    </location>
</feature>
<keyword evidence="2" id="KW-1133">Transmembrane helix</keyword>
<comment type="caution">
    <text evidence="4">The sequence shown here is derived from an EMBL/GenBank/DDBJ whole genome shotgun (WGS) entry which is preliminary data.</text>
</comment>
<feature type="domain" description="IPT/TIG" evidence="3">
    <location>
        <begin position="1915"/>
        <end position="1992"/>
    </location>
</feature>
<reference evidence="4" key="1">
    <citation type="journal article" date="2022" name="bioRxiv">
        <title>Genomics of Preaxostyla Flagellates Illuminates Evolutionary Transitions and the Path Towards Mitochondrial Loss.</title>
        <authorList>
            <person name="Novak L.V.F."/>
            <person name="Treitli S.C."/>
            <person name="Pyrih J."/>
            <person name="Halakuc P."/>
            <person name="Pipaliya S.V."/>
            <person name="Vacek V."/>
            <person name="Brzon O."/>
            <person name="Soukal P."/>
            <person name="Eme L."/>
            <person name="Dacks J.B."/>
            <person name="Karnkowska A."/>
            <person name="Elias M."/>
            <person name="Hampl V."/>
        </authorList>
    </citation>
    <scope>NUCLEOTIDE SEQUENCE</scope>
    <source>
        <strain evidence="4">RCP-MX</strain>
    </source>
</reference>
<keyword evidence="5" id="KW-1185">Reference proteome</keyword>
<feature type="domain" description="IPT/TIG" evidence="3">
    <location>
        <begin position="1480"/>
        <end position="1558"/>
    </location>
</feature>
<keyword evidence="1" id="KW-0732">Signal</keyword>
<evidence type="ECO:0000313" key="4">
    <source>
        <dbReference type="EMBL" id="KAJ4462254.1"/>
    </source>
</evidence>
<dbReference type="Gene3D" id="2.60.40.10">
    <property type="entry name" value="Immunoglobulins"/>
    <property type="match status" value="17"/>
</dbReference>
<feature type="domain" description="IPT/TIG" evidence="3">
    <location>
        <begin position="1834"/>
        <end position="1914"/>
    </location>
</feature>
<keyword evidence="2" id="KW-0472">Membrane</keyword>
<organism evidence="4 5">
    <name type="scientific">Paratrimastix pyriformis</name>
    <dbReference type="NCBI Taxonomy" id="342808"/>
    <lineage>
        <taxon>Eukaryota</taxon>
        <taxon>Metamonada</taxon>
        <taxon>Preaxostyla</taxon>
        <taxon>Paratrimastigidae</taxon>
        <taxon>Paratrimastix</taxon>
    </lineage>
</organism>
<evidence type="ECO:0000259" key="3">
    <source>
        <dbReference type="SMART" id="SM00429"/>
    </source>
</evidence>
<feature type="domain" description="IPT/TIG" evidence="3">
    <location>
        <begin position="2911"/>
        <end position="3001"/>
    </location>
</feature>
<keyword evidence="2" id="KW-0812">Transmembrane</keyword>
<feature type="domain" description="IPT/TIG" evidence="3">
    <location>
        <begin position="2156"/>
        <end position="2236"/>
    </location>
</feature>
<dbReference type="EMBL" id="JAPMOS010000004">
    <property type="protein sequence ID" value="KAJ4462254.1"/>
    <property type="molecule type" value="Genomic_DNA"/>
</dbReference>
<dbReference type="Pfam" id="PF01833">
    <property type="entry name" value="TIG"/>
    <property type="match status" value="17"/>
</dbReference>